<feature type="compositionally biased region" description="Polar residues" evidence="1">
    <location>
        <begin position="1118"/>
        <end position="1130"/>
    </location>
</feature>
<sequence>MWIECQSIQFAFLAGRILLKDVQYHSSNMSIRVLHCHITWRYWLWKTREGEDIQYDHAAGEEPEKSNQNKHAVELPCRVHVFMEGIEWFIYNRTPSYNAIIEKLGVPDVLGPDLGTNAPEDGPHSAPPATYPPTTASSSGPQSSLPDNTNNIWNRMRNAVWRVRMPEIDFNEILPVGLELRKGALVIGNDSTPTILIMDLASGNGTYGISQSRSKFDEYKQIYDVQLNQVKIITRTNPDYCKRMLDRGKEVVDCLAGHPSNELLSGPAFLFDAYRQFTHRLDLPVDDPAIPSLSSRSQRQAKWGGLARYHTNGDNNEKTGMLHEPEYAKVTCLLETPALNIIYYADVAGRVPHRARPMPAELVDIGNGGEAPEWGVELELHGGPGCITYGPWADRQRVHWQQMLAPPSYQNTQPTAKLKSGDYRQSVSLRISVRFKDKDWRYDGHGDLDAQRRRHRRFGWLDLRIEADSFVKYTVPMVASREGFTAILEVDLRKITASSSVNQFEFLRADRCTIRSIMPTPHKWNAERSWDVQVKLVKPSIKLLRDHINLFTDITKDWTSTPPLPDSAEEAKQMEAEGYNRFAPITYVLGVTLENYRLDLYANDHNIIDWPLSHVDNSILSLTGQTLSTNVSILSNEFRPEFSTIPFTITAPGVNLMLSMPKWNTHSAFATPRTSDIGHIRSFSISGAYTSYAEVRPDAASNVVFKAFGWAIRHIMVVKENYFGMFTSFTMRNEFLTKLHSQNIGDPVREKYREGKSNPFEMNLGVLISDSLLVLPQEVYDCQAATTLELSDLQVTLRGHEYGMEMSLNISPFTLSVVEGIEVLNKTRNKEGELKGCLKIEGLDIIAHRLFGPQPEVATYVCIWEIMLGEISGSLSISSVVGVLASLRAFRINFADDFNAPAADFSPPTLPDVTFLRVKCPLVDLTIGLDSILDDKTPSVQQISHDSLLHFSLSKGFSIQLTDRPHPAHKSCMRFDIPAIGARILQRITGFHQTWFELAGISFDISGEKASAPLGWREHREAQLSFIRAQDASTQRVGFLYGSNLPPTQAPRHGGLTYLTPLKPPFGSADGKSRAGSVLESLFERKEYADSFRSEQDDVMTEASRDARVAKSRPVTPQVISGKTTSTFQPRASALDGEMSSGDESDNDMSEYEPSMNSSIGPFVDDEVSVQSPQWPFVDHYRQALRRYRPVHSGYNPDHETFCLKHDPTKSFHEPLEGDDVQLRRTVKRDVQDHEHTSSFGITMQHGLNITITPTCIPFICQLLTGLDTRSSALDLLADSILDEILDSPALNQSATAIRTTLDLDIPLTRIMFLQSIMSSTEADALSAQVHNPSVVPIHVDARVLALLDLEIRHTLCHLETLGGVSDRETTVCLKSTLIDTRLRKLVSKPFASSRHELEPSSDRLRLKFAGASLDLSITKSSYTGRANCNAFDMFISNKSPEILITALDASSHSFGELSSFWESRSKLLSRRRRYFMWAAMNRLRGQAIVADPFATNLPSFLVQTGRPGKLRSDPSWRTLTIVRQSVRQMGPVDREVLQSSLTDRGSTLPNNELDDLLPLMEQWTNLYGQDEQDPQKIPPILHELFPPAALGTPPLLFCGVFSLDCRRAKAILHSHEGDYNEFTVDNFNTHLRCSTMDYVPIENATAVSTESHKKEKALHIIGAISLHKLGVSVYPSCVLFVRQILFVQRQMTALGMDREKPTPNVQVTPLSFHHVVVELALSASSFSFAAPAQQITFEAQTSGCTSTISSIITLPNIPAPPRGSLSLNLTTGSVSLRACQRESEKSGKSVLAGIELRNVMVHGAISEDPGILTQARLLLSLDQFKISVPRSVLRLYRFIDSWRREYLPAYDSMLQDLLSELDHNSRPSSSQYTPALFSGNLKIDLHTQLREFCTELHVMHGTWLTWNVLNSITFLDSKGLRESHFGHKIGSQVIHLTNGQLNSNRPTSTSNSVHLELPSLRLEGKYPQLDVRLHVDRFSVTLKPQYFDDFLAIQHKFGNDFNELVDLAVQFKTQRETSPEENLRTPTTNTTFPKFDISFKFDGFRIGIEGPSSTQYLDSSTIKGQVHSGTQKRWSFGVESLALSLAHQSAPRRARTGFDRKYRSAYMVLDMSAHNVEYPEATQQENHLGVVVNFVHAVMQPAAIAELGDLIDHVQVSQARQEQRASELAEVRRKTRRVMRTLESNEQPHAARQTKTFLDNRKIEFTVKDIGVVFPLTLQDDLMLPQMGSSVIVPLSPSSVPAFLISLNSVSFLTQRYETGQAKIDSFSFQFVPGFDQSQPSHFKGNTHDTRNRMIYPSMEAEVQSTTTSTARQIWVRAIVSGFELDLEPSIVNYLFSIVDVYRQGRDRISKLATYATRSDTGSSTAHLPPPTPSTAQYSAVLTTNIKASFEFKSGRIRSHTPSVRANDHDRSQSLPTLSSDDETFEHGVDTLDLPMVSAWLEYKATPASQKILGISSPNQSVLVCNTTIHPIANILRPSLLPFLTDISNRVQERLAHAPTPPRSPRVAPFSDLSTIHEGLSLDDDEAHEGSSPTGSMQVIFSLDVNKSTLELTCQPDVNVVAGLKWESGGFVITISPGAREVAVVGTLTSITAEIQHGYLNEDSVSAKAQNLTFSVDFRKIKGDEDAVINSVSVVVDTQMAGTMRFSRLQDLLCFKAVWLDRIPVFDSLVRPPPVHTTSVIRAELPGRNHIPPAQPFQTLVLVNIDKANIVADLGPTIARTTLNIESLTFRTRLSEEVSEATLTIAKLELLSERAVVGFIRTPDFVFHTVRRRHGRVYHNEGRAKMLELTLKSGDIESAIEYERQHLMHFHADPLHVTIFDDWSKVNSDIPFNEREVYLEFNIQAGDILAYSSTTTVPKMISLGGKLAALVNAQKQGAARESNAFRASQKSKPDTALSEVAAAMLQSARSKFKETETFEFAVIQRLNMSIKTLRLAVPPVTQLRTETALFSARQVDGRLHRIIRPHEPPCRDLLLELGAFSIRGVPQHGTPTMQMTARDIMAAFPYGTRVFLFPATRISMKTKQIGNKICYTFAINLADHVTGEKGIYVALSFASWNWLLGIKRKFETDLETALNESAQSGKDVSPRPRGKSTDIEPGTRSTDDDAGTRTAYHSPAMTPRSQTPPPSSAPTSPRGAHIPISQPSINVISIQPIQGSRGLEYEESESQVSIDAPTLEVLGRATPDISNTPTFKGLKKALPTWVHEYTTLPIEEIMNVLLEVYSKQLRSTRSNSAEGRQ</sequence>
<dbReference type="PANTHER" id="PTHR32085:SF3">
    <property type="entry name" value="PROTEIN CSF1"/>
    <property type="match status" value="1"/>
</dbReference>
<keyword evidence="4" id="KW-1185">Reference proteome</keyword>
<dbReference type="GO" id="GO:0006113">
    <property type="term" value="P:fermentation"/>
    <property type="evidence" value="ECO:0007669"/>
    <property type="project" value="InterPro"/>
</dbReference>
<protein>
    <submittedName>
        <fullName evidence="3">Protein CSF1</fullName>
    </submittedName>
</protein>
<dbReference type="GO" id="GO:0016020">
    <property type="term" value="C:membrane"/>
    <property type="evidence" value="ECO:0007669"/>
    <property type="project" value="InterPro"/>
</dbReference>
<feature type="domain" description="Csf1 N-terminal" evidence="2">
    <location>
        <begin position="3"/>
        <end position="749"/>
    </location>
</feature>
<dbReference type="OrthoDB" id="10051416at2759"/>
<feature type="region of interest" description="Disordered" evidence="1">
    <location>
        <begin position="1104"/>
        <end position="1156"/>
    </location>
</feature>
<comment type="caution">
    <text evidence="3">The sequence shown here is derived from an EMBL/GenBank/DDBJ whole genome shotgun (WGS) entry which is preliminary data.</text>
</comment>
<evidence type="ECO:0000313" key="4">
    <source>
        <dbReference type="Proteomes" id="UP000383932"/>
    </source>
</evidence>
<feature type="region of interest" description="Disordered" evidence="1">
    <location>
        <begin position="112"/>
        <end position="150"/>
    </location>
</feature>
<feature type="compositionally biased region" description="Acidic residues" evidence="1">
    <location>
        <begin position="1141"/>
        <end position="1151"/>
    </location>
</feature>
<gene>
    <name evidence="3" type="ORF">CTheo_1404</name>
</gene>
<dbReference type="EMBL" id="SSOP01000012">
    <property type="protein sequence ID" value="KAB5595116.1"/>
    <property type="molecule type" value="Genomic_DNA"/>
</dbReference>
<dbReference type="PANTHER" id="PTHR32085">
    <property type="entry name" value="PROTEIN CSF1"/>
    <property type="match status" value="1"/>
</dbReference>
<feature type="region of interest" description="Disordered" evidence="1">
    <location>
        <begin position="3075"/>
        <end position="3148"/>
    </location>
</feature>
<organism evidence="3 4">
    <name type="scientific">Ceratobasidium theobromae</name>
    <dbReference type="NCBI Taxonomy" id="1582974"/>
    <lineage>
        <taxon>Eukaryota</taxon>
        <taxon>Fungi</taxon>
        <taxon>Dikarya</taxon>
        <taxon>Basidiomycota</taxon>
        <taxon>Agaricomycotina</taxon>
        <taxon>Agaricomycetes</taxon>
        <taxon>Cantharellales</taxon>
        <taxon>Ceratobasidiaceae</taxon>
        <taxon>Ceratobasidium</taxon>
    </lineage>
</organism>
<dbReference type="Pfam" id="PF21678">
    <property type="entry name" value="Csf1_N"/>
    <property type="match status" value="1"/>
</dbReference>
<dbReference type="Proteomes" id="UP000383932">
    <property type="component" value="Unassembled WGS sequence"/>
</dbReference>
<evidence type="ECO:0000259" key="2">
    <source>
        <dbReference type="Pfam" id="PF21678"/>
    </source>
</evidence>
<proteinExistence type="predicted"/>
<feature type="compositionally biased region" description="Polar residues" evidence="1">
    <location>
        <begin position="140"/>
        <end position="150"/>
    </location>
</feature>
<feature type="region of interest" description="Disordered" evidence="1">
    <location>
        <begin position="2400"/>
        <end position="2424"/>
    </location>
</feature>
<evidence type="ECO:0000313" key="3">
    <source>
        <dbReference type="EMBL" id="KAB5595116.1"/>
    </source>
</evidence>
<reference evidence="3 4" key="1">
    <citation type="journal article" date="2019" name="Fungal Biol. Biotechnol.">
        <title>Draft genome sequence of fastidious pathogen Ceratobasidium theobromae, which causes vascular-streak dieback in Theobroma cacao.</title>
        <authorList>
            <person name="Ali S.S."/>
            <person name="Asman A."/>
            <person name="Shao J."/>
            <person name="Firmansyah A.P."/>
            <person name="Susilo A.W."/>
            <person name="Rosmana A."/>
            <person name="McMahon P."/>
            <person name="Junaid M."/>
            <person name="Guest D."/>
            <person name="Kheng T.Y."/>
            <person name="Meinhardt L.W."/>
            <person name="Bailey B.A."/>
        </authorList>
    </citation>
    <scope>NUCLEOTIDE SEQUENCE [LARGE SCALE GENOMIC DNA]</scope>
    <source>
        <strain evidence="3 4">CT2</strain>
    </source>
</reference>
<dbReference type="InterPro" id="IPR029636">
    <property type="entry name" value="Csf1"/>
</dbReference>
<dbReference type="InterPro" id="IPR048636">
    <property type="entry name" value="Csf1_N"/>
</dbReference>
<accession>A0A5N5QVB8</accession>
<name>A0A5N5QVB8_9AGAM</name>
<evidence type="ECO:0000256" key="1">
    <source>
        <dbReference type="SAM" id="MobiDB-lite"/>
    </source>
</evidence>